<sequence>MAMLLEKLAMKPHRLSSEAGRIDIDQWKGHSLGVDQCRMKRGMILTGVADKSYYIFFLARVVLLLADCDPYIWPDSKWRRLKVSWDSGQKAFLPSSRWFCRLPQVSSNAIPRTPEAQQFFSFTLFPDENENLQLKIGPTLEYLGIYSSFLASLPSKISKLSDPQFLFDPSLLFPKFGMIRLLRCCNSGRMEPFDLLLQMSSSTNWVSLPSDCGRSPVRSFEDSADRSEVSLGIQRYTLHRVQRYT</sequence>
<accession>A0AAD9ZTU4</accession>
<comment type="caution">
    <text evidence="1">The sequence shown here is derived from an EMBL/GenBank/DDBJ whole genome shotgun (WGS) entry which is preliminary data.</text>
</comment>
<evidence type="ECO:0000313" key="2">
    <source>
        <dbReference type="Proteomes" id="UP001281410"/>
    </source>
</evidence>
<dbReference type="Gene3D" id="2.30.30.1040">
    <property type="match status" value="1"/>
</dbReference>
<name>A0AAD9ZTU4_9ROSI</name>
<evidence type="ECO:0000313" key="1">
    <source>
        <dbReference type="EMBL" id="KAK3190274.1"/>
    </source>
</evidence>
<dbReference type="EMBL" id="JANJYJ010000009">
    <property type="protein sequence ID" value="KAK3190274.1"/>
    <property type="molecule type" value="Genomic_DNA"/>
</dbReference>
<keyword evidence="2" id="KW-1185">Reference proteome</keyword>
<dbReference type="AlphaFoldDB" id="A0AAD9ZTU4"/>
<protein>
    <submittedName>
        <fullName evidence="1">Uncharacterized protein</fullName>
    </submittedName>
</protein>
<dbReference type="Proteomes" id="UP001281410">
    <property type="component" value="Unassembled WGS sequence"/>
</dbReference>
<reference evidence="1" key="1">
    <citation type="journal article" date="2023" name="Plant J.">
        <title>Genome sequences and population genomics provide insights into the demographic history, inbreeding, and mutation load of two 'living fossil' tree species of Dipteronia.</title>
        <authorList>
            <person name="Feng Y."/>
            <person name="Comes H.P."/>
            <person name="Chen J."/>
            <person name="Zhu S."/>
            <person name="Lu R."/>
            <person name="Zhang X."/>
            <person name="Li P."/>
            <person name="Qiu J."/>
            <person name="Olsen K.M."/>
            <person name="Qiu Y."/>
        </authorList>
    </citation>
    <scope>NUCLEOTIDE SEQUENCE</scope>
    <source>
        <strain evidence="1">NBL</strain>
    </source>
</reference>
<proteinExistence type="predicted"/>
<gene>
    <name evidence="1" type="ORF">Dsin_029835</name>
</gene>
<organism evidence="1 2">
    <name type="scientific">Dipteronia sinensis</name>
    <dbReference type="NCBI Taxonomy" id="43782"/>
    <lineage>
        <taxon>Eukaryota</taxon>
        <taxon>Viridiplantae</taxon>
        <taxon>Streptophyta</taxon>
        <taxon>Embryophyta</taxon>
        <taxon>Tracheophyta</taxon>
        <taxon>Spermatophyta</taxon>
        <taxon>Magnoliopsida</taxon>
        <taxon>eudicotyledons</taxon>
        <taxon>Gunneridae</taxon>
        <taxon>Pentapetalae</taxon>
        <taxon>rosids</taxon>
        <taxon>malvids</taxon>
        <taxon>Sapindales</taxon>
        <taxon>Sapindaceae</taxon>
        <taxon>Hippocastanoideae</taxon>
        <taxon>Acereae</taxon>
        <taxon>Dipteronia</taxon>
    </lineage>
</organism>